<dbReference type="Pfam" id="PF00583">
    <property type="entry name" value="Acetyltransf_1"/>
    <property type="match status" value="1"/>
</dbReference>
<evidence type="ECO:0000256" key="1">
    <source>
        <dbReference type="ARBA" id="ARBA00022679"/>
    </source>
</evidence>
<dbReference type="Proteomes" id="UP000598971">
    <property type="component" value="Unassembled WGS sequence"/>
</dbReference>
<dbReference type="Gene3D" id="3.40.630.30">
    <property type="match status" value="1"/>
</dbReference>
<dbReference type="AlphaFoldDB" id="A0A8J8JTS9"/>
<name>A0A8J8JTS9_9BACT</name>
<comment type="caution">
    <text evidence="4">The sequence shown here is derived from an EMBL/GenBank/DDBJ whole genome shotgun (WGS) entry which is preliminary data.</text>
</comment>
<dbReference type="RefSeq" id="WP_171607470.1">
    <property type="nucleotide sequence ID" value="NZ_WHPF01000005.1"/>
</dbReference>
<organism evidence="4 5">
    <name type="scientific">Limnovirga soli</name>
    <dbReference type="NCBI Taxonomy" id="2656915"/>
    <lineage>
        <taxon>Bacteria</taxon>
        <taxon>Pseudomonadati</taxon>
        <taxon>Bacteroidota</taxon>
        <taxon>Chitinophagia</taxon>
        <taxon>Chitinophagales</taxon>
        <taxon>Chitinophagaceae</taxon>
        <taxon>Limnovirga</taxon>
    </lineage>
</organism>
<gene>
    <name evidence="4" type="ORF">GD597_08780</name>
</gene>
<proteinExistence type="predicted"/>
<dbReference type="PROSITE" id="PS51186">
    <property type="entry name" value="GNAT"/>
    <property type="match status" value="1"/>
</dbReference>
<dbReference type="SUPFAM" id="SSF55729">
    <property type="entry name" value="Acyl-CoA N-acyltransferases (Nat)"/>
    <property type="match status" value="1"/>
</dbReference>
<evidence type="ECO:0000259" key="3">
    <source>
        <dbReference type="PROSITE" id="PS51186"/>
    </source>
</evidence>
<evidence type="ECO:0000313" key="5">
    <source>
        <dbReference type="Proteomes" id="UP000598971"/>
    </source>
</evidence>
<dbReference type="InterPro" id="IPR016181">
    <property type="entry name" value="Acyl_CoA_acyltransferase"/>
</dbReference>
<dbReference type="PANTHER" id="PTHR43877:SF2">
    <property type="entry name" value="AMINOALKYLPHOSPHONATE N-ACETYLTRANSFERASE-RELATED"/>
    <property type="match status" value="1"/>
</dbReference>
<dbReference type="EMBL" id="WHPF01000005">
    <property type="protein sequence ID" value="NNV55550.1"/>
    <property type="molecule type" value="Genomic_DNA"/>
</dbReference>
<dbReference type="InterPro" id="IPR000182">
    <property type="entry name" value="GNAT_dom"/>
</dbReference>
<evidence type="ECO:0000256" key="2">
    <source>
        <dbReference type="ARBA" id="ARBA00023315"/>
    </source>
</evidence>
<accession>A0A8J8JTS9</accession>
<evidence type="ECO:0000313" key="4">
    <source>
        <dbReference type="EMBL" id="NNV55550.1"/>
    </source>
</evidence>
<dbReference type="CDD" id="cd04301">
    <property type="entry name" value="NAT_SF"/>
    <property type="match status" value="1"/>
</dbReference>
<dbReference type="PANTHER" id="PTHR43877">
    <property type="entry name" value="AMINOALKYLPHOSPHONATE N-ACETYLTRANSFERASE-RELATED-RELATED"/>
    <property type="match status" value="1"/>
</dbReference>
<sequence>MIQLQRTNSNDKNFITLTNCLDKDLEMIYGDTQQQYDQYNIITNLTTVIIACENNTAIGCGCFKPIDANTVELKRMYVAPGLRGKGIGAMILKALEQWATELGFYNMVLETGTLQPEAILLYSKQGFKIIPNYGQYKGNSLSVCMQKILVDSR</sequence>
<keyword evidence="1" id="KW-0808">Transferase</keyword>
<dbReference type="InterPro" id="IPR050832">
    <property type="entry name" value="Bact_Acetyltransf"/>
</dbReference>
<keyword evidence="2" id="KW-0012">Acyltransferase</keyword>
<feature type="domain" description="N-acetyltransferase" evidence="3">
    <location>
        <begin position="15"/>
        <end position="150"/>
    </location>
</feature>
<protein>
    <submittedName>
        <fullName evidence="4">GNAT family N-acetyltransferase</fullName>
    </submittedName>
</protein>
<reference evidence="4" key="1">
    <citation type="submission" date="2019-10" db="EMBL/GenBank/DDBJ databases">
        <title>Draft genome sequence of Panacibacter sp. KCS-6.</title>
        <authorList>
            <person name="Yim K.J."/>
        </authorList>
    </citation>
    <scope>NUCLEOTIDE SEQUENCE</scope>
    <source>
        <strain evidence="4">KCS-6</strain>
    </source>
</reference>
<keyword evidence="5" id="KW-1185">Reference proteome</keyword>
<dbReference type="GO" id="GO:0016747">
    <property type="term" value="F:acyltransferase activity, transferring groups other than amino-acyl groups"/>
    <property type="evidence" value="ECO:0007669"/>
    <property type="project" value="InterPro"/>
</dbReference>